<keyword evidence="3" id="KW-1185">Reference proteome</keyword>
<name>A0ABN8ZWN8_RANTA</name>
<dbReference type="Proteomes" id="UP001176941">
    <property type="component" value="Chromosome 7"/>
</dbReference>
<protein>
    <submittedName>
        <fullName evidence="2">Uncharacterized protein</fullName>
    </submittedName>
</protein>
<proteinExistence type="predicted"/>
<gene>
    <name evidence="2" type="ORF">MRATA1EN1_LOCUS27335</name>
</gene>
<evidence type="ECO:0000313" key="3">
    <source>
        <dbReference type="Proteomes" id="UP001176941"/>
    </source>
</evidence>
<feature type="region of interest" description="Disordered" evidence="1">
    <location>
        <begin position="55"/>
        <end position="85"/>
    </location>
</feature>
<dbReference type="EMBL" id="OX459943">
    <property type="protein sequence ID" value="CAI9178373.1"/>
    <property type="molecule type" value="Genomic_DNA"/>
</dbReference>
<sequence length="85" mass="8828">MVRWGDVRRSQVGAPRLDGPVLIPATPTIASQAHRDVDGDLCWQSRGCTPRSPCRGGGLARVGAGQPPPACTARGLVEGRQQAGA</sequence>
<evidence type="ECO:0000256" key="1">
    <source>
        <dbReference type="SAM" id="MobiDB-lite"/>
    </source>
</evidence>
<accession>A0ABN8ZWN8</accession>
<reference evidence="2" key="1">
    <citation type="submission" date="2023-04" db="EMBL/GenBank/DDBJ databases">
        <authorList>
            <consortium name="ELIXIR-Norway"/>
        </authorList>
    </citation>
    <scope>NUCLEOTIDE SEQUENCE [LARGE SCALE GENOMIC DNA]</scope>
</reference>
<evidence type="ECO:0000313" key="2">
    <source>
        <dbReference type="EMBL" id="CAI9178373.1"/>
    </source>
</evidence>
<organism evidence="2 3">
    <name type="scientific">Rangifer tarandus platyrhynchus</name>
    <name type="common">Svalbard reindeer</name>
    <dbReference type="NCBI Taxonomy" id="3082113"/>
    <lineage>
        <taxon>Eukaryota</taxon>
        <taxon>Metazoa</taxon>
        <taxon>Chordata</taxon>
        <taxon>Craniata</taxon>
        <taxon>Vertebrata</taxon>
        <taxon>Euteleostomi</taxon>
        <taxon>Mammalia</taxon>
        <taxon>Eutheria</taxon>
        <taxon>Laurasiatheria</taxon>
        <taxon>Artiodactyla</taxon>
        <taxon>Ruminantia</taxon>
        <taxon>Pecora</taxon>
        <taxon>Cervidae</taxon>
        <taxon>Odocoileinae</taxon>
        <taxon>Rangifer</taxon>
    </lineage>
</organism>